<keyword evidence="2" id="KW-0472">Membrane</keyword>
<evidence type="ECO:0000256" key="2">
    <source>
        <dbReference type="SAM" id="Phobius"/>
    </source>
</evidence>
<feature type="domain" description="Putative Flp pilus-assembly TadG-like N-terminal" evidence="3">
    <location>
        <begin position="31"/>
        <end position="74"/>
    </location>
</feature>
<protein>
    <recommendedName>
        <fullName evidence="3">Putative Flp pilus-assembly TadG-like N-terminal domain-containing protein</fullName>
    </recommendedName>
</protein>
<sequence length="645" mass="70512">MLAALLRKITRNPARNAPASFLARLRRDRRGNTLAMMAAAMVPMIGFAGSAVDMSRLYVVKVRLQQACDAGVLASRKAMTDTSISTPLETAASTQGQTFFSNNFRTGWFANQTPTFTQAKASVNTDPTVANGVSGTATVNVPMAMMGFFGVQTKQIRVTCQAVFDMADTDVMFVLDTTGSMSCVPSAALNCANGISSYTRSDGTTGYYNVESSGSKLEALRQAVILFDSTIRSSSDPNTKYRYGFVTYSSAVNVGRLIPRQYLQSNVTYQTRRIIGDYNYGGTYYQEFSNDYNSCPRGQTVRRPVTGYARSSQWFGDDGYYQARNYSVYWNNGKCAATAQPLRPLWRYGPANWDTTVFLNSISSGSPAADDPTRLDGSTSRWTGCVEELDTTTGSSFSVTSLPDDLNPDSKPTTATNLWRPMWADATWQRDGTAEQDVKDDAIGGDSSWGSPSYNYSYRSGGYMSGNGFISCGMPAQKLKVMTAQNVRDYVYDADFKALGGTYHDVGMIWGARMISQDGIFAADTARWPGRKDPQRTIVFMTDGNMAPNRPIYGLWGVEQNANRTGGATDDGTNYDNHVARFRVVCDAAKRKGVTIYVVALGTAITPDLTYCASPGQTYQASSTQQLTDAFRNIAQRIAMLRIAS</sequence>
<proteinExistence type="predicted"/>
<gene>
    <name evidence="4" type="ORF">GCM10011380_20850</name>
</gene>
<dbReference type="Pfam" id="PF13400">
    <property type="entry name" value="Tad"/>
    <property type="match status" value="1"/>
</dbReference>
<dbReference type="InterPro" id="IPR036465">
    <property type="entry name" value="vWFA_dom_sf"/>
</dbReference>
<dbReference type="EMBL" id="BMIH01000003">
    <property type="protein sequence ID" value="GGB31318.1"/>
    <property type="molecule type" value="Genomic_DNA"/>
</dbReference>
<dbReference type="SUPFAM" id="SSF53300">
    <property type="entry name" value="vWA-like"/>
    <property type="match status" value="1"/>
</dbReference>
<reference evidence="4" key="1">
    <citation type="journal article" date="2014" name="Int. J. Syst. Evol. Microbiol.">
        <title>Complete genome sequence of Corynebacterium casei LMG S-19264T (=DSM 44701T), isolated from a smear-ripened cheese.</title>
        <authorList>
            <consortium name="US DOE Joint Genome Institute (JGI-PGF)"/>
            <person name="Walter F."/>
            <person name="Albersmeier A."/>
            <person name="Kalinowski J."/>
            <person name="Ruckert C."/>
        </authorList>
    </citation>
    <scope>NUCLEOTIDE SEQUENCE</scope>
    <source>
        <strain evidence="4">CGMCC 1.15330</strain>
    </source>
</reference>
<accession>A0A916T6V6</accession>
<feature type="transmembrane region" description="Helical" evidence="2">
    <location>
        <begin position="34"/>
        <end position="52"/>
    </location>
</feature>
<feature type="region of interest" description="Disordered" evidence="1">
    <location>
        <begin position="394"/>
        <end position="414"/>
    </location>
</feature>
<keyword evidence="2" id="KW-1133">Transmembrane helix</keyword>
<dbReference type="Proteomes" id="UP000623067">
    <property type="component" value="Unassembled WGS sequence"/>
</dbReference>
<name>A0A916T6V6_9SPHN</name>
<evidence type="ECO:0000313" key="5">
    <source>
        <dbReference type="Proteomes" id="UP000623067"/>
    </source>
</evidence>
<reference evidence="4" key="2">
    <citation type="submission" date="2020-09" db="EMBL/GenBank/DDBJ databases">
        <authorList>
            <person name="Sun Q."/>
            <person name="Zhou Y."/>
        </authorList>
    </citation>
    <scope>NUCLEOTIDE SEQUENCE</scope>
    <source>
        <strain evidence="4">CGMCC 1.15330</strain>
    </source>
</reference>
<evidence type="ECO:0000313" key="4">
    <source>
        <dbReference type="EMBL" id="GGB31318.1"/>
    </source>
</evidence>
<evidence type="ECO:0000256" key="1">
    <source>
        <dbReference type="SAM" id="MobiDB-lite"/>
    </source>
</evidence>
<comment type="caution">
    <text evidence="4">The sequence shown here is derived from an EMBL/GenBank/DDBJ whole genome shotgun (WGS) entry which is preliminary data.</text>
</comment>
<organism evidence="4 5">
    <name type="scientific">Sphingomonas metalli</name>
    <dbReference type="NCBI Taxonomy" id="1779358"/>
    <lineage>
        <taxon>Bacteria</taxon>
        <taxon>Pseudomonadati</taxon>
        <taxon>Pseudomonadota</taxon>
        <taxon>Alphaproteobacteria</taxon>
        <taxon>Sphingomonadales</taxon>
        <taxon>Sphingomonadaceae</taxon>
        <taxon>Sphingomonas</taxon>
    </lineage>
</organism>
<dbReference type="AlphaFoldDB" id="A0A916T6V6"/>
<keyword evidence="5" id="KW-1185">Reference proteome</keyword>
<evidence type="ECO:0000259" key="3">
    <source>
        <dbReference type="Pfam" id="PF13400"/>
    </source>
</evidence>
<dbReference type="InterPro" id="IPR028087">
    <property type="entry name" value="Tad_N"/>
</dbReference>
<keyword evidence="2" id="KW-0812">Transmembrane</keyword>
<dbReference type="Gene3D" id="3.40.50.410">
    <property type="entry name" value="von Willebrand factor, type A domain"/>
    <property type="match status" value="2"/>
</dbReference>